<organism evidence="1 2">
    <name type="scientific">Hydnum rufescens UP504</name>
    <dbReference type="NCBI Taxonomy" id="1448309"/>
    <lineage>
        <taxon>Eukaryota</taxon>
        <taxon>Fungi</taxon>
        <taxon>Dikarya</taxon>
        <taxon>Basidiomycota</taxon>
        <taxon>Agaricomycotina</taxon>
        <taxon>Agaricomycetes</taxon>
        <taxon>Cantharellales</taxon>
        <taxon>Hydnaceae</taxon>
        <taxon>Hydnum</taxon>
    </lineage>
</organism>
<protein>
    <submittedName>
        <fullName evidence="1">Uncharacterized protein</fullName>
    </submittedName>
</protein>
<sequence length="127" mass="14453">MQDKNYTGGPRKPPPSLFVPPQFGYATWITRSSEGGGATNRSAQYRRHLWAPNIRAHPVAPAPLTLKRANQIYIESAWETLTDPLPPPLLNAVRRKAPKKNNNEHGRPNFLFRRCDTMIVPFLWHAT</sequence>
<dbReference type="EMBL" id="MU129044">
    <property type="protein sequence ID" value="KAF9509058.1"/>
    <property type="molecule type" value="Genomic_DNA"/>
</dbReference>
<comment type="caution">
    <text evidence="1">The sequence shown here is derived from an EMBL/GenBank/DDBJ whole genome shotgun (WGS) entry which is preliminary data.</text>
</comment>
<evidence type="ECO:0000313" key="2">
    <source>
        <dbReference type="Proteomes" id="UP000886523"/>
    </source>
</evidence>
<dbReference type="Proteomes" id="UP000886523">
    <property type="component" value="Unassembled WGS sequence"/>
</dbReference>
<proteinExistence type="predicted"/>
<dbReference type="AlphaFoldDB" id="A0A9P6ANN3"/>
<gene>
    <name evidence="1" type="ORF">BS47DRAFT_1349626</name>
</gene>
<evidence type="ECO:0000313" key="1">
    <source>
        <dbReference type="EMBL" id="KAF9509058.1"/>
    </source>
</evidence>
<name>A0A9P6ANN3_9AGAM</name>
<reference evidence="1" key="1">
    <citation type="journal article" date="2020" name="Nat. Commun.">
        <title>Large-scale genome sequencing of mycorrhizal fungi provides insights into the early evolution of symbiotic traits.</title>
        <authorList>
            <person name="Miyauchi S."/>
            <person name="Kiss E."/>
            <person name="Kuo A."/>
            <person name="Drula E."/>
            <person name="Kohler A."/>
            <person name="Sanchez-Garcia M."/>
            <person name="Morin E."/>
            <person name="Andreopoulos B."/>
            <person name="Barry K.W."/>
            <person name="Bonito G."/>
            <person name="Buee M."/>
            <person name="Carver A."/>
            <person name="Chen C."/>
            <person name="Cichocki N."/>
            <person name="Clum A."/>
            <person name="Culley D."/>
            <person name="Crous P.W."/>
            <person name="Fauchery L."/>
            <person name="Girlanda M."/>
            <person name="Hayes R.D."/>
            <person name="Keri Z."/>
            <person name="LaButti K."/>
            <person name="Lipzen A."/>
            <person name="Lombard V."/>
            <person name="Magnuson J."/>
            <person name="Maillard F."/>
            <person name="Murat C."/>
            <person name="Nolan M."/>
            <person name="Ohm R.A."/>
            <person name="Pangilinan J."/>
            <person name="Pereira M.F."/>
            <person name="Perotto S."/>
            <person name="Peter M."/>
            <person name="Pfister S."/>
            <person name="Riley R."/>
            <person name="Sitrit Y."/>
            <person name="Stielow J.B."/>
            <person name="Szollosi G."/>
            <person name="Zifcakova L."/>
            <person name="Stursova M."/>
            <person name="Spatafora J.W."/>
            <person name="Tedersoo L."/>
            <person name="Vaario L.M."/>
            <person name="Yamada A."/>
            <person name="Yan M."/>
            <person name="Wang P."/>
            <person name="Xu J."/>
            <person name="Bruns T."/>
            <person name="Baldrian P."/>
            <person name="Vilgalys R."/>
            <person name="Dunand C."/>
            <person name="Henrissat B."/>
            <person name="Grigoriev I.V."/>
            <person name="Hibbett D."/>
            <person name="Nagy L.G."/>
            <person name="Martin F.M."/>
        </authorList>
    </citation>
    <scope>NUCLEOTIDE SEQUENCE</scope>
    <source>
        <strain evidence="1">UP504</strain>
    </source>
</reference>
<accession>A0A9P6ANN3</accession>
<keyword evidence="2" id="KW-1185">Reference proteome</keyword>